<reference evidence="2" key="1">
    <citation type="submission" date="2023-03" db="EMBL/GenBank/DDBJ databases">
        <title>Actinorhabdospora filicis NBRC 111898.</title>
        <authorList>
            <person name="Ichikawa N."/>
            <person name="Sato H."/>
            <person name="Tonouchi N."/>
        </authorList>
    </citation>
    <scope>NUCLEOTIDE SEQUENCE</scope>
    <source>
        <strain evidence="2">NBRC 111898</strain>
    </source>
</reference>
<accession>A0A9W6W9X7</accession>
<dbReference type="PROSITE" id="PS51257">
    <property type="entry name" value="PROKAR_LIPOPROTEIN"/>
    <property type="match status" value="1"/>
</dbReference>
<comment type="caution">
    <text evidence="2">The sequence shown here is derived from an EMBL/GenBank/DDBJ whole genome shotgun (WGS) entry which is preliminary data.</text>
</comment>
<feature type="chain" id="PRO_5040885719" description="Lipoprotein" evidence="1">
    <location>
        <begin position="24"/>
        <end position="291"/>
    </location>
</feature>
<name>A0A9W6W9X7_9ACTN</name>
<gene>
    <name evidence="2" type="ORF">Afil01_18820</name>
</gene>
<keyword evidence="1" id="KW-0732">Signal</keyword>
<evidence type="ECO:0000313" key="3">
    <source>
        <dbReference type="Proteomes" id="UP001165079"/>
    </source>
</evidence>
<organism evidence="2 3">
    <name type="scientific">Actinorhabdospora filicis</name>
    <dbReference type="NCBI Taxonomy" id="1785913"/>
    <lineage>
        <taxon>Bacteria</taxon>
        <taxon>Bacillati</taxon>
        <taxon>Actinomycetota</taxon>
        <taxon>Actinomycetes</taxon>
        <taxon>Micromonosporales</taxon>
        <taxon>Micromonosporaceae</taxon>
        <taxon>Actinorhabdospora</taxon>
    </lineage>
</organism>
<feature type="signal peptide" evidence="1">
    <location>
        <begin position="1"/>
        <end position="23"/>
    </location>
</feature>
<evidence type="ECO:0000313" key="2">
    <source>
        <dbReference type="EMBL" id="GLZ77075.1"/>
    </source>
</evidence>
<sequence length="291" mass="31484">MRPTRAARTTLIALLLGALLASAACGKKAQQSADAGGGAGAEQSSAADGVWRVLADGARVYDRLGEIRFELEHRCMDESGYPVHPTVAAGPSGWTPVSRDAPRLAPTVAEAEQDGFGPEEAYSPVAEAENPLWKDQASSYVRAYKRAYEGDDGCRATVRAAMFGNDAPEGDEPIPLPDSFSMRARWELYYAMPQVVTALTTWRACMKESVKDIGYGTVQDVRAAAEKVSAADAKLLAKATARCVDGAGWRDIHAAAWSEAMDRLVREEEPAIRGWRERLNRVLDDAEGLLR</sequence>
<evidence type="ECO:0008006" key="4">
    <source>
        <dbReference type="Google" id="ProtNLM"/>
    </source>
</evidence>
<keyword evidence="3" id="KW-1185">Reference proteome</keyword>
<dbReference type="EMBL" id="BSTX01000001">
    <property type="protein sequence ID" value="GLZ77075.1"/>
    <property type="molecule type" value="Genomic_DNA"/>
</dbReference>
<dbReference type="RefSeq" id="WP_285662208.1">
    <property type="nucleotide sequence ID" value="NZ_BSTX01000001.1"/>
</dbReference>
<dbReference type="Proteomes" id="UP001165079">
    <property type="component" value="Unassembled WGS sequence"/>
</dbReference>
<protein>
    <recommendedName>
        <fullName evidence="4">Lipoprotein</fullName>
    </recommendedName>
</protein>
<dbReference type="AlphaFoldDB" id="A0A9W6W9X7"/>
<evidence type="ECO:0000256" key="1">
    <source>
        <dbReference type="SAM" id="SignalP"/>
    </source>
</evidence>
<proteinExistence type="predicted"/>